<dbReference type="Gene3D" id="1.20.1260.10">
    <property type="match status" value="1"/>
</dbReference>
<organism evidence="2 3">
    <name type="scientific">Pseudallescheria apiosperma</name>
    <name type="common">Scedosporium apiospermum</name>
    <dbReference type="NCBI Taxonomy" id="563466"/>
    <lineage>
        <taxon>Eukaryota</taxon>
        <taxon>Fungi</taxon>
        <taxon>Dikarya</taxon>
        <taxon>Ascomycota</taxon>
        <taxon>Pezizomycotina</taxon>
        <taxon>Sordariomycetes</taxon>
        <taxon>Hypocreomycetidae</taxon>
        <taxon>Microascales</taxon>
        <taxon>Microascaceae</taxon>
        <taxon>Scedosporium</taxon>
    </lineage>
</organism>
<dbReference type="HOGENOM" id="CLU_029630_0_1_1"/>
<dbReference type="KEGG" id="sapo:SAPIO_CDS8923"/>
<proteinExistence type="predicted"/>
<name>A0A084FXY9_PSEDA</name>
<dbReference type="InterPro" id="IPR012347">
    <property type="entry name" value="Ferritin-like"/>
</dbReference>
<dbReference type="Pfam" id="PF13668">
    <property type="entry name" value="Ferritin_2"/>
    <property type="match status" value="1"/>
</dbReference>
<feature type="signal peptide" evidence="1">
    <location>
        <begin position="1"/>
        <end position="15"/>
    </location>
</feature>
<sequence>MKASVIACLVAAASAFPAGNIMKRQANPEAAAGLTDLDILNFALTLEWLEATFYQQGIAQLGPEAFRAIGLNDQQIQALVEVGQTEFSHASFLQGAIAQAGASPVQPCQYNFPFTDAAGMIQLAAILENVGVGAYLGAAQLVADAGILTAAGSILTVEARHQTLTRTIQSQIPVPQAFDAPLTPRMAASLAIPFIASCPEGSNLAIQPFPTLTQVQPAAGAPVTINSQMVFQADTLAQSTHCAFLSGGLQPNGVAFAELDAAGACIVPQNLGGITYVALVNNAPLDGTVAEESIMAGPVAIVVS</sequence>
<evidence type="ECO:0000313" key="2">
    <source>
        <dbReference type="EMBL" id="KEZ39951.1"/>
    </source>
</evidence>
<keyword evidence="3" id="KW-1185">Reference proteome</keyword>
<dbReference type="OrthoDB" id="1001765at2759"/>
<reference evidence="2 3" key="1">
    <citation type="journal article" date="2014" name="Genome Announc.">
        <title>Draft genome sequence of the pathogenic fungus Scedosporium apiospermum.</title>
        <authorList>
            <person name="Vandeputte P."/>
            <person name="Ghamrawi S."/>
            <person name="Rechenmann M."/>
            <person name="Iltis A."/>
            <person name="Giraud S."/>
            <person name="Fleury M."/>
            <person name="Thornton C."/>
            <person name="Delhaes L."/>
            <person name="Meyer W."/>
            <person name="Papon N."/>
            <person name="Bouchara J.P."/>
        </authorList>
    </citation>
    <scope>NUCLEOTIDE SEQUENCE [LARGE SCALE GENOMIC DNA]</scope>
    <source>
        <strain evidence="2 3">IHEM 14462</strain>
    </source>
</reference>
<keyword evidence="1" id="KW-0732">Signal</keyword>
<dbReference type="RefSeq" id="XP_016639750.1">
    <property type="nucleotide sequence ID" value="XM_016790447.1"/>
</dbReference>
<feature type="chain" id="PRO_5013311597" evidence="1">
    <location>
        <begin position="16"/>
        <end position="304"/>
    </location>
</feature>
<accession>A0A084FXY9</accession>
<evidence type="ECO:0000256" key="1">
    <source>
        <dbReference type="SAM" id="SignalP"/>
    </source>
</evidence>
<dbReference type="InterPro" id="IPR039254">
    <property type="entry name" value="Rds1"/>
</dbReference>
<gene>
    <name evidence="2" type="ORF">SAPIO_CDS8923</name>
</gene>
<dbReference type="PANTHER" id="PTHR38705:SF1">
    <property type="entry name" value="PROTEIN RDS1"/>
    <property type="match status" value="1"/>
</dbReference>
<dbReference type="EMBL" id="JOWA01000132">
    <property type="protein sequence ID" value="KEZ39951.1"/>
    <property type="molecule type" value="Genomic_DNA"/>
</dbReference>
<dbReference type="PANTHER" id="PTHR38705">
    <property type="entry name" value="PROTEIN RDS1"/>
    <property type="match status" value="1"/>
</dbReference>
<protein>
    <submittedName>
        <fullName evidence="2">Twin-arginine translocation pathway signal</fullName>
    </submittedName>
</protein>
<dbReference type="InterPro" id="IPR009078">
    <property type="entry name" value="Ferritin-like_SF"/>
</dbReference>
<dbReference type="Proteomes" id="UP000028545">
    <property type="component" value="Unassembled WGS sequence"/>
</dbReference>
<dbReference type="GeneID" id="27727995"/>
<dbReference type="AlphaFoldDB" id="A0A084FXY9"/>
<evidence type="ECO:0000313" key="3">
    <source>
        <dbReference type="Proteomes" id="UP000028545"/>
    </source>
</evidence>
<dbReference type="SUPFAM" id="SSF47240">
    <property type="entry name" value="Ferritin-like"/>
    <property type="match status" value="1"/>
</dbReference>
<dbReference type="OMA" id="EVYMMIT"/>
<comment type="caution">
    <text evidence="2">The sequence shown here is derived from an EMBL/GenBank/DDBJ whole genome shotgun (WGS) entry which is preliminary data.</text>
</comment>
<dbReference type="VEuPathDB" id="FungiDB:SAPIO_CDS8923"/>
<dbReference type="CDD" id="cd00657">
    <property type="entry name" value="Ferritin_like"/>
    <property type="match status" value="1"/>
</dbReference>